<keyword evidence="3" id="KW-1185">Reference proteome</keyword>
<gene>
    <name evidence="2" type="ORF">H6P80_10510</name>
</gene>
<sequence length="234" mass="25275">MSTNPATFVLVHGGWWAGDWWWKDVAQPLRAAGHSVYTPVLTGLGPRSHLLSPDVDLSTHILDIANLIKWEELDNIVLVGHSYAGMVISGVAENVPEGIIRSIVYLDAFFPEDGQSVADFFPPEALEAIIGKDDPVPPPNWFGGDNAALTALLTKGGTPHPRAALFEPARLTGARDRIAKKTYVLAATNPGGNADTARKLRADPSWTVEEIDCGHMTMIDAPKETAEILLRAIP</sequence>
<dbReference type="SUPFAM" id="SSF53474">
    <property type="entry name" value="alpha/beta-Hydrolases"/>
    <property type="match status" value="1"/>
</dbReference>
<dbReference type="Gene3D" id="3.40.50.1820">
    <property type="entry name" value="alpha/beta hydrolase"/>
    <property type="match status" value="1"/>
</dbReference>
<dbReference type="AlphaFoldDB" id="A0A842HZR5"/>
<evidence type="ECO:0000313" key="3">
    <source>
        <dbReference type="Proteomes" id="UP000564378"/>
    </source>
</evidence>
<dbReference type="GO" id="GO:0016787">
    <property type="term" value="F:hydrolase activity"/>
    <property type="evidence" value="ECO:0007669"/>
    <property type="project" value="UniProtKB-KW"/>
</dbReference>
<feature type="domain" description="AB hydrolase-1" evidence="1">
    <location>
        <begin position="8"/>
        <end position="227"/>
    </location>
</feature>
<dbReference type="Proteomes" id="UP000564378">
    <property type="component" value="Unassembled WGS sequence"/>
</dbReference>
<evidence type="ECO:0000259" key="1">
    <source>
        <dbReference type="Pfam" id="PF12697"/>
    </source>
</evidence>
<dbReference type="Pfam" id="PF12697">
    <property type="entry name" value="Abhydrolase_6"/>
    <property type="match status" value="1"/>
</dbReference>
<keyword evidence="2" id="KW-0378">Hydrolase</keyword>
<dbReference type="PANTHER" id="PTHR37017">
    <property type="entry name" value="AB HYDROLASE-1 DOMAIN-CONTAINING PROTEIN-RELATED"/>
    <property type="match status" value="1"/>
</dbReference>
<protein>
    <submittedName>
        <fullName evidence="2">Alpha/beta hydrolase</fullName>
    </submittedName>
</protein>
<name>A0A842HZR5_9SPHN</name>
<comment type="caution">
    <text evidence="2">The sequence shown here is derived from an EMBL/GenBank/DDBJ whole genome shotgun (WGS) entry which is preliminary data.</text>
</comment>
<dbReference type="EMBL" id="JACJVJ010000002">
    <property type="protein sequence ID" value="MBC2778047.1"/>
    <property type="molecule type" value="Genomic_DNA"/>
</dbReference>
<accession>A0A842HZR5</accession>
<reference evidence="2 3" key="1">
    <citation type="submission" date="2020-08" db="EMBL/GenBank/DDBJ databases">
        <title>Draft genome sequence of Parasphingopyxis sp. GrpM-11.</title>
        <authorList>
            <person name="Oh J."/>
            <person name="Roh D.-H."/>
        </authorList>
    </citation>
    <scope>NUCLEOTIDE SEQUENCE [LARGE SCALE GENOMIC DNA]</scope>
    <source>
        <strain evidence="2 3">GrpM-11</strain>
    </source>
</reference>
<proteinExistence type="predicted"/>
<dbReference type="InterPro" id="IPR000073">
    <property type="entry name" value="AB_hydrolase_1"/>
</dbReference>
<dbReference type="InterPro" id="IPR052897">
    <property type="entry name" value="Sec-Metab_Biosynth_Hydrolase"/>
</dbReference>
<dbReference type="PANTHER" id="PTHR37017:SF11">
    <property type="entry name" value="ESTERASE_LIPASE_THIOESTERASE DOMAIN-CONTAINING PROTEIN"/>
    <property type="match status" value="1"/>
</dbReference>
<dbReference type="RefSeq" id="WP_185801337.1">
    <property type="nucleotide sequence ID" value="NZ_JACJVJ010000002.1"/>
</dbReference>
<evidence type="ECO:0000313" key="2">
    <source>
        <dbReference type="EMBL" id="MBC2778047.1"/>
    </source>
</evidence>
<dbReference type="InterPro" id="IPR029058">
    <property type="entry name" value="AB_hydrolase_fold"/>
</dbReference>
<organism evidence="2 3">
    <name type="scientific">Parasphingopyxis marina</name>
    <dbReference type="NCBI Taxonomy" id="2761622"/>
    <lineage>
        <taxon>Bacteria</taxon>
        <taxon>Pseudomonadati</taxon>
        <taxon>Pseudomonadota</taxon>
        <taxon>Alphaproteobacteria</taxon>
        <taxon>Sphingomonadales</taxon>
        <taxon>Sphingomonadaceae</taxon>
        <taxon>Parasphingopyxis</taxon>
    </lineage>
</organism>